<dbReference type="STRING" id="546266.NEIMUCOT_04911"/>
<protein>
    <submittedName>
        <fullName evidence="1">Uncharacterized protein</fullName>
    </submittedName>
</protein>
<name>D2ZWB8_NEIM2</name>
<gene>
    <name evidence="1" type="ORF">NEIMUCOT_04911</name>
</gene>
<dbReference type="EMBL" id="ACDX02000007">
    <property type="protein sequence ID" value="EFC88532.1"/>
    <property type="molecule type" value="Genomic_DNA"/>
</dbReference>
<proteinExistence type="predicted"/>
<evidence type="ECO:0000313" key="1">
    <source>
        <dbReference type="EMBL" id="EFC88532.1"/>
    </source>
</evidence>
<dbReference type="AlphaFoldDB" id="D2ZWB8"/>
<dbReference type="Proteomes" id="UP000003344">
    <property type="component" value="Unassembled WGS sequence"/>
</dbReference>
<organism evidence="1 2">
    <name type="scientific">Neisseria mucosa (strain ATCC 25996 / DSM 4631 / NCTC 10774 / M26)</name>
    <dbReference type="NCBI Taxonomy" id="546266"/>
    <lineage>
        <taxon>Bacteria</taxon>
        <taxon>Pseudomonadati</taxon>
        <taxon>Pseudomonadota</taxon>
        <taxon>Betaproteobacteria</taxon>
        <taxon>Neisseriales</taxon>
        <taxon>Neisseriaceae</taxon>
        <taxon>Neisseria</taxon>
    </lineage>
</organism>
<reference evidence="1 2" key="1">
    <citation type="submission" date="2009-10" db="EMBL/GenBank/DDBJ databases">
        <authorList>
            <person name="Weinstock G."/>
            <person name="Sodergren E."/>
            <person name="Clifton S."/>
            <person name="Fulton L."/>
            <person name="Fulton B."/>
            <person name="Courtney L."/>
            <person name="Fronick C."/>
            <person name="Harrison M."/>
            <person name="Strong C."/>
            <person name="Farmer C."/>
            <person name="Delahaunty K."/>
            <person name="Markovic C."/>
            <person name="Hall O."/>
            <person name="Minx P."/>
            <person name="Tomlinson C."/>
            <person name="Mitreva M."/>
            <person name="Nelson J."/>
            <person name="Hou S."/>
            <person name="Wollam A."/>
            <person name="Pepin K.H."/>
            <person name="Johnson M."/>
            <person name="Bhonagiri V."/>
            <person name="Nash W.E."/>
            <person name="Warren W."/>
            <person name="Chinwalla A."/>
            <person name="Mardis E.R."/>
            <person name="Wilson R.K."/>
        </authorList>
    </citation>
    <scope>NUCLEOTIDE SEQUENCE [LARGE SCALE GENOMIC DNA]</scope>
    <source>
        <strain evidence="2">ATCC 25996 / DSM 4631 / NCTC 10774 / M26</strain>
    </source>
</reference>
<sequence>MAGLYGFRQNKLFFCNFKACFQTTSARFGFIISFFQLIFPVYHDRFRNQTP</sequence>
<comment type="caution">
    <text evidence="1">The sequence shown here is derived from an EMBL/GenBank/DDBJ whole genome shotgun (WGS) entry which is preliminary data.</text>
</comment>
<evidence type="ECO:0000313" key="2">
    <source>
        <dbReference type="Proteomes" id="UP000003344"/>
    </source>
</evidence>
<accession>D2ZWB8</accession>